<sequence>MAGNVTEMAPNVQMSFTVLVALPETAKWPVHHVWSLTLCRSACTGNLSQEISFNLLGFLEGEAHPGWQSTETNGVERARQCSAWLGLMSLAALGLR</sequence>
<proteinExistence type="predicted"/>
<comment type="caution">
    <text evidence="1">The sequence shown here is derived from an EMBL/GenBank/DDBJ whole genome shotgun (WGS) entry which is preliminary data.</text>
</comment>
<evidence type="ECO:0000313" key="1">
    <source>
        <dbReference type="EMBL" id="CAK9091408.1"/>
    </source>
</evidence>
<name>A0ABP0QTI9_9DINO</name>
<organism evidence="1 2">
    <name type="scientific">Durusdinium trenchii</name>
    <dbReference type="NCBI Taxonomy" id="1381693"/>
    <lineage>
        <taxon>Eukaryota</taxon>
        <taxon>Sar</taxon>
        <taxon>Alveolata</taxon>
        <taxon>Dinophyceae</taxon>
        <taxon>Suessiales</taxon>
        <taxon>Symbiodiniaceae</taxon>
        <taxon>Durusdinium</taxon>
    </lineage>
</organism>
<keyword evidence="2" id="KW-1185">Reference proteome</keyword>
<evidence type="ECO:0000313" key="2">
    <source>
        <dbReference type="Proteomes" id="UP001642484"/>
    </source>
</evidence>
<protein>
    <submittedName>
        <fullName evidence="1">Uncharacterized protein</fullName>
    </submittedName>
</protein>
<reference evidence="1 2" key="1">
    <citation type="submission" date="2024-02" db="EMBL/GenBank/DDBJ databases">
        <authorList>
            <person name="Chen Y."/>
            <person name="Shah S."/>
            <person name="Dougan E. K."/>
            <person name="Thang M."/>
            <person name="Chan C."/>
        </authorList>
    </citation>
    <scope>NUCLEOTIDE SEQUENCE [LARGE SCALE GENOMIC DNA]</scope>
</reference>
<accession>A0ABP0QTI9</accession>
<dbReference type="Proteomes" id="UP001642484">
    <property type="component" value="Unassembled WGS sequence"/>
</dbReference>
<gene>
    <name evidence="1" type="ORF">CCMP2556_LOCUS43833</name>
</gene>
<dbReference type="EMBL" id="CAXAMN010024962">
    <property type="protein sequence ID" value="CAK9091408.1"/>
    <property type="molecule type" value="Genomic_DNA"/>
</dbReference>